<sequence length="1153" mass="128715">MNEVRHVLTALRTPAKSSTLNSGVTSIATATWYDVPTPIIVHCREFRDETKRDIIKNDEAGDRKRTCDNEMGIRLVEQRMARSLEGDTKVLSSKDNVSEKDTTMGPLAGRLSQSSDNVDAVDKASSRNNAEVVVNRSSKVRADVRPCSFEVNPEFRVNDSRTRDGKRRSTMELNATTTVKTDADGVPTISFSFLRADENVHENDDEIVILEVDTSDQTDFSGNQLYDHPKSAVLENNQAPLERTGHDKEINSGEPSLPTICQDLYDVPKSTRKDVSSNDLQEKEMPICNPAQENCKSTNIIVPPEKNKNQQRDQMKRSTRSLKSGRRSYGASDSDGYDAGIASMSGSYSDPECPNEAALSESGDSSRSKRLKLQKRRLGKAWGRMRSWLREEKTRIGQVVNRHAKLQAVGALSPEVRSNCATPTGTSKSKQRGFYDLTRAHTQESGSITRVEEFGLSSVSEEANVSDDTERPMSASPDSGKMSANRTRRLRGNLRRKTASSDNILESDRTKLQLPGSLSMDKLCSHVTENDEMKTTPTTTATTMATVPTMTTMMAGTSDAEASGDHGGKSSLIKRRMLGSIRGLMASTHLLQTYESDEGGQGGFEDVRRYVKQGGDFCKDLASILHERAELEATYAKGLSKLSSKLTKACAKDQGGNSNGGVNEAWRCVGEEMEAAAEAHRLWGIALSEQLAKPLRVGVAETQGRSRKSIENSVDKASKSLQEWRGIAAKSKKQSFACARENERLQDLARLQTISQSQQSNNRSSTSSHHVTEKEASKLETRRRKAEDSSRRADTEFYTVSVRAERARLEYESTMKKGAKQMELLEEERLSALKDLANVYLTHLQALAPRLQQSVDRLLTPVRSCNVSQDLEILKNLVRRMDNHDVTNAEQLLPDFYAEHVTLAMNRERRKQALVRVLHLIRQDLERERRGREGLETLHRAFVKTPAFAADESTQNVTDKLNHMRSMLLYLEAARYKVSGTLAEVEGSKRIKHPLSDHILVSRDKQGLQQSVLKIPSWAKNESFEVQDSDDDLELHLTKDQDGETRDWNDRTAGDGNSENPPDEDDFSDFDEFSSHSEDNNNQIDGTEVPSAKIERAEQCRAIYQYSAKLNDELSLSPGDLITVHQKQPDGWWIGECRGRTGIFPATYVQVIH</sequence>
<evidence type="ECO:0000256" key="5">
    <source>
        <dbReference type="ARBA" id="ARBA00023054"/>
    </source>
</evidence>
<evidence type="ECO:0000256" key="8">
    <source>
        <dbReference type="PROSITE-ProRule" id="PRU01077"/>
    </source>
</evidence>
<dbReference type="Gene3D" id="2.30.30.40">
    <property type="entry name" value="SH3 Domains"/>
    <property type="match status" value="1"/>
</dbReference>
<dbReference type="InterPro" id="IPR001452">
    <property type="entry name" value="SH3_domain"/>
</dbReference>
<feature type="region of interest" description="Disordered" evidence="9">
    <location>
        <begin position="1037"/>
        <end position="1091"/>
    </location>
</feature>
<dbReference type="PRINTS" id="PR00452">
    <property type="entry name" value="SH3DOMAIN"/>
</dbReference>
<feature type="region of interest" description="Disordered" evidence="9">
    <location>
        <begin position="289"/>
        <end position="371"/>
    </location>
</feature>
<evidence type="ECO:0000313" key="12">
    <source>
        <dbReference type="EMBL" id="KYN10565.1"/>
    </source>
</evidence>
<dbReference type="InterPro" id="IPR057870">
    <property type="entry name" value="HR1_TOCA"/>
</dbReference>
<dbReference type="GO" id="GO:0005737">
    <property type="term" value="C:cytoplasm"/>
    <property type="evidence" value="ECO:0007669"/>
    <property type="project" value="TreeGrafter"/>
</dbReference>
<dbReference type="GO" id="GO:0016192">
    <property type="term" value="P:vesicle-mediated transport"/>
    <property type="evidence" value="ECO:0007669"/>
    <property type="project" value="UniProtKB-ARBA"/>
</dbReference>
<dbReference type="AlphaFoldDB" id="A0A195DCC8"/>
<proteinExistence type="predicted"/>
<reference evidence="12 13" key="1">
    <citation type="submission" date="2015-09" db="EMBL/GenBank/DDBJ databases">
        <title>Trachymyrmex cornetzi WGS genome.</title>
        <authorList>
            <person name="Nygaard S."/>
            <person name="Hu H."/>
            <person name="Boomsma J."/>
            <person name="Zhang G."/>
        </authorList>
    </citation>
    <scope>NUCLEOTIDE SEQUENCE [LARGE SCALE GENOMIC DNA]</scope>
    <source>
        <strain evidence="12">Tcor2-1</strain>
        <tissue evidence="12">Whole body</tissue>
    </source>
</reference>
<keyword evidence="6" id="KW-0206">Cytoskeleton</keyword>
<evidence type="ECO:0000256" key="7">
    <source>
        <dbReference type="PROSITE-ProRule" id="PRU00192"/>
    </source>
</evidence>
<feature type="domain" description="SH3" evidence="10">
    <location>
        <begin position="1095"/>
        <end position="1153"/>
    </location>
</feature>
<dbReference type="PANTHER" id="PTHR23065:SF7">
    <property type="entry name" value="NOSTRIN, ISOFORM H"/>
    <property type="match status" value="1"/>
</dbReference>
<dbReference type="KEGG" id="tcz:108768782"/>
<dbReference type="PRINTS" id="PR00499">
    <property type="entry name" value="P67PHOX"/>
</dbReference>
<evidence type="ECO:0000259" key="11">
    <source>
        <dbReference type="PROSITE" id="PS51741"/>
    </source>
</evidence>
<dbReference type="GO" id="GO:0005886">
    <property type="term" value="C:plasma membrane"/>
    <property type="evidence" value="ECO:0007669"/>
    <property type="project" value="TreeGrafter"/>
</dbReference>
<protein>
    <submittedName>
        <fullName evidence="12">Nostrin</fullName>
    </submittedName>
</protein>
<dbReference type="SMART" id="SM00326">
    <property type="entry name" value="SH3"/>
    <property type="match status" value="1"/>
</dbReference>
<evidence type="ECO:0000313" key="13">
    <source>
        <dbReference type="Proteomes" id="UP000078492"/>
    </source>
</evidence>
<dbReference type="Pfam" id="PF14604">
    <property type="entry name" value="SH3_9"/>
    <property type="match status" value="1"/>
</dbReference>
<feature type="compositionally biased region" description="Polar residues" evidence="9">
    <location>
        <begin position="291"/>
        <end position="300"/>
    </location>
</feature>
<dbReference type="SMART" id="SM00055">
    <property type="entry name" value="FCH"/>
    <property type="match status" value="1"/>
</dbReference>
<comment type="subcellular location">
    <subcellularLocation>
        <location evidence="1">Cytoplasm</location>
        <location evidence="1">Cytoskeleton</location>
    </subcellularLocation>
</comment>
<evidence type="ECO:0000256" key="6">
    <source>
        <dbReference type="ARBA" id="ARBA00023212"/>
    </source>
</evidence>
<keyword evidence="13" id="KW-1185">Reference proteome</keyword>
<dbReference type="PROSITE" id="PS51741">
    <property type="entry name" value="F_BAR"/>
    <property type="match status" value="1"/>
</dbReference>
<dbReference type="SUPFAM" id="SSF50044">
    <property type="entry name" value="SH3-domain"/>
    <property type="match status" value="1"/>
</dbReference>
<dbReference type="InterPro" id="IPR036028">
    <property type="entry name" value="SH3-like_dom_sf"/>
</dbReference>
<evidence type="ECO:0000256" key="3">
    <source>
        <dbReference type="ARBA" id="ARBA00022490"/>
    </source>
</evidence>
<dbReference type="InterPro" id="IPR027267">
    <property type="entry name" value="AH/BAR_dom_sf"/>
</dbReference>
<dbReference type="InterPro" id="IPR031160">
    <property type="entry name" value="F_BAR_dom"/>
</dbReference>
<feature type="compositionally biased region" description="Basic and acidic residues" evidence="9">
    <location>
        <begin position="1037"/>
        <end position="1053"/>
    </location>
</feature>
<keyword evidence="3" id="KW-0963">Cytoplasm</keyword>
<dbReference type="CDD" id="cd11823">
    <property type="entry name" value="SH3_Nostrin"/>
    <property type="match status" value="1"/>
</dbReference>
<dbReference type="Gene3D" id="1.20.1270.60">
    <property type="entry name" value="Arfaptin homology (AH) domain/BAR domain"/>
    <property type="match status" value="1"/>
</dbReference>
<feature type="compositionally biased region" description="Basic and acidic residues" evidence="9">
    <location>
        <begin position="770"/>
        <end position="794"/>
    </location>
</feature>
<dbReference type="GO" id="GO:0043226">
    <property type="term" value="C:organelle"/>
    <property type="evidence" value="ECO:0007669"/>
    <property type="project" value="UniProtKB-ARBA"/>
</dbReference>
<keyword evidence="4" id="KW-0597">Phosphoprotein</keyword>
<feature type="compositionally biased region" description="Low complexity" evidence="9">
    <location>
        <begin position="753"/>
        <end position="768"/>
    </location>
</feature>
<evidence type="ECO:0000256" key="4">
    <source>
        <dbReference type="ARBA" id="ARBA00022553"/>
    </source>
</evidence>
<feature type="region of interest" description="Disordered" evidence="9">
    <location>
        <begin position="86"/>
        <end position="129"/>
    </location>
</feature>
<organism evidence="12 13">
    <name type="scientific">Trachymyrmex cornetzi</name>
    <dbReference type="NCBI Taxonomy" id="471704"/>
    <lineage>
        <taxon>Eukaryota</taxon>
        <taxon>Metazoa</taxon>
        <taxon>Ecdysozoa</taxon>
        <taxon>Arthropoda</taxon>
        <taxon>Hexapoda</taxon>
        <taxon>Insecta</taxon>
        <taxon>Pterygota</taxon>
        <taxon>Neoptera</taxon>
        <taxon>Endopterygota</taxon>
        <taxon>Hymenoptera</taxon>
        <taxon>Apocrita</taxon>
        <taxon>Aculeata</taxon>
        <taxon>Formicoidea</taxon>
        <taxon>Formicidae</taxon>
        <taxon>Myrmicinae</taxon>
        <taxon>Trachymyrmex</taxon>
    </lineage>
</organism>
<accession>A0A195DCC8</accession>
<feature type="region of interest" description="Disordered" evidence="9">
    <location>
        <begin position="455"/>
        <end position="489"/>
    </location>
</feature>
<dbReference type="EMBL" id="KQ980989">
    <property type="protein sequence ID" value="KYN10565.1"/>
    <property type="molecule type" value="Genomic_DNA"/>
</dbReference>
<dbReference type="CDD" id="cd07658">
    <property type="entry name" value="F-BAR_NOSTRIN"/>
    <property type="match status" value="1"/>
</dbReference>
<dbReference type="InterPro" id="IPR035656">
    <property type="entry name" value="Nostrin_SH3"/>
</dbReference>
<feature type="compositionally biased region" description="Acidic residues" evidence="9">
    <location>
        <begin position="1061"/>
        <end position="1072"/>
    </location>
</feature>
<feature type="domain" description="F-BAR" evidence="11">
    <location>
        <begin position="594"/>
        <end position="870"/>
    </location>
</feature>
<keyword evidence="5 8" id="KW-0175">Coiled coil</keyword>
<dbReference type="STRING" id="471704.A0A195DCC8"/>
<gene>
    <name evidence="12" type="ORF">ALC57_17170</name>
</gene>
<evidence type="ECO:0000256" key="9">
    <source>
        <dbReference type="SAM" id="MobiDB-lite"/>
    </source>
</evidence>
<feature type="compositionally biased region" description="Basic residues" evidence="9">
    <location>
        <begin position="317"/>
        <end position="326"/>
    </location>
</feature>
<keyword evidence="2 7" id="KW-0728">SH3 domain</keyword>
<evidence type="ECO:0000256" key="2">
    <source>
        <dbReference type="ARBA" id="ARBA00022443"/>
    </source>
</evidence>
<dbReference type="InterPro" id="IPR001060">
    <property type="entry name" value="FCH_dom"/>
</dbReference>
<evidence type="ECO:0000259" key="10">
    <source>
        <dbReference type="PROSITE" id="PS50002"/>
    </source>
</evidence>
<feature type="compositionally biased region" description="Basic and acidic residues" evidence="9">
    <location>
        <begin position="305"/>
        <end position="316"/>
    </location>
</feature>
<dbReference type="PANTHER" id="PTHR23065">
    <property type="entry name" value="PROLINE-SERINE-THREONINE PHOSPHATASE INTERACTING PROTEIN 1"/>
    <property type="match status" value="1"/>
</dbReference>
<dbReference type="Proteomes" id="UP000078492">
    <property type="component" value="Unassembled WGS sequence"/>
</dbReference>
<dbReference type="Pfam" id="PF00611">
    <property type="entry name" value="FCH"/>
    <property type="match status" value="1"/>
</dbReference>
<dbReference type="Pfam" id="PF25610">
    <property type="entry name" value="HR1_TOCA"/>
    <property type="match status" value="1"/>
</dbReference>
<evidence type="ECO:0000256" key="1">
    <source>
        <dbReference type="ARBA" id="ARBA00004245"/>
    </source>
</evidence>
<dbReference type="Gene3D" id="6.10.140.470">
    <property type="match status" value="1"/>
</dbReference>
<dbReference type="SUPFAM" id="SSF103657">
    <property type="entry name" value="BAR/IMD domain-like"/>
    <property type="match status" value="1"/>
</dbReference>
<dbReference type="PROSITE" id="PS50002">
    <property type="entry name" value="SH3"/>
    <property type="match status" value="1"/>
</dbReference>
<dbReference type="FunFam" id="2.30.30.40:FF:000072">
    <property type="entry name" value="Unconventional Myosin IB"/>
    <property type="match status" value="1"/>
</dbReference>
<name>A0A195DCC8_9HYME</name>
<dbReference type="OrthoDB" id="28357at2759"/>
<feature type="region of interest" description="Disordered" evidence="9">
    <location>
        <begin position="753"/>
        <end position="794"/>
    </location>
</feature>